<accession>A0ACB0LNS7</accession>
<evidence type="ECO:0000313" key="2">
    <source>
        <dbReference type="Proteomes" id="UP001177021"/>
    </source>
</evidence>
<comment type="caution">
    <text evidence="1">The sequence shown here is derived from an EMBL/GenBank/DDBJ whole genome shotgun (WGS) entry which is preliminary data.</text>
</comment>
<organism evidence="1 2">
    <name type="scientific">Trifolium pratense</name>
    <name type="common">Red clover</name>
    <dbReference type="NCBI Taxonomy" id="57577"/>
    <lineage>
        <taxon>Eukaryota</taxon>
        <taxon>Viridiplantae</taxon>
        <taxon>Streptophyta</taxon>
        <taxon>Embryophyta</taxon>
        <taxon>Tracheophyta</taxon>
        <taxon>Spermatophyta</taxon>
        <taxon>Magnoliopsida</taxon>
        <taxon>eudicotyledons</taxon>
        <taxon>Gunneridae</taxon>
        <taxon>Pentapetalae</taxon>
        <taxon>rosids</taxon>
        <taxon>fabids</taxon>
        <taxon>Fabales</taxon>
        <taxon>Fabaceae</taxon>
        <taxon>Papilionoideae</taxon>
        <taxon>50 kb inversion clade</taxon>
        <taxon>NPAAA clade</taxon>
        <taxon>Hologalegina</taxon>
        <taxon>IRL clade</taxon>
        <taxon>Trifolieae</taxon>
        <taxon>Trifolium</taxon>
    </lineage>
</organism>
<reference evidence="1" key="1">
    <citation type="submission" date="2023-10" db="EMBL/GenBank/DDBJ databases">
        <authorList>
            <person name="Rodriguez Cubillos JULIANA M."/>
            <person name="De Vega J."/>
        </authorList>
    </citation>
    <scope>NUCLEOTIDE SEQUENCE</scope>
</reference>
<keyword evidence="2" id="KW-1185">Reference proteome</keyword>
<dbReference type="EMBL" id="CASHSV030000615">
    <property type="protein sequence ID" value="CAJ2671212.1"/>
    <property type="molecule type" value="Genomic_DNA"/>
</dbReference>
<protein>
    <submittedName>
        <fullName evidence="1">Uncharacterized protein</fullName>
    </submittedName>
</protein>
<name>A0ACB0LNS7_TRIPR</name>
<gene>
    <name evidence="1" type="ORF">MILVUS5_LOCUS35099</name>
</gene>
<evidence type="ECO:0000313" key="1">
    <source>
        <dbReference type="EMBL" id="CAJ2671212.1"/>
    </source>
</evidence>
<dbReference type="Proteomes" id="UP001177021">
    <property type="component" value="Unassembled WGS sequence"/>
</dbReference>
<sequence>MDHGDHMALPGSASYYMQQRGLAGSGAQPELHVSPSFNQLSNPNLPFQSSIGGGSNIGSTLPLESLPISSQGVNVSGPTGVPSGETVKRKRGRPRKYGSDRVVSLALSPSPAQSSNPGTVMQGGPKRGRGRPPGSGKKQQLASFGESMPGSAGVGFTPHIVHVAIGEDISAKVIALSQVRARALCVLSGFGSVSAVTLGQPSSSGGTVQYEGHFEILSLSGSLLPTENGSIRDRAGGISVMLSSPEGRVFGGRVAGQLIASAPTKVVVGTFLWGRLNGKNKKKESSEDAEGAVESVHQGAHNPGALNSISPNQNLTPTSSLSPWSAASRPMDMRNSHGDIDLMRG</sequence>
<proteinExistence type="predicted"/>